<dbReference type="InterPro" id="IPR050535">
    <property type="entry name" value="DNA_Repair-Maintenance_Comp"/>
</dbReference>
<evidence type="ECO:0000259" key="2">
    <source>
        <dbReference type="Pfam" id="PF00149"/>
    </source>
</evidence>
<dbReference type="RefSeq" id="WP_170068885.1">
    <property type="nucleotide sequence ID" value="NZ_PVTO01000024.1"/>
</dbReference>
<dbReference type="SUPFAM" id="SSF56300">
    <property type="entry name" value="Metallo-dependent phosphatases"/>
    <property type="match status" value="1"/>
</dbReference>
<evidence type="ECO:0000313" key="4">
    <source>
        <dbReference type="Proteomes" id="UP000238205"/>
    </source>
</evidence>
<dbReference type="InterPro" id="IPR029052">
    <property type="entry name" value="Metallo-depent_PP-like"/>
</dbReference>
<keyword evidence="1" id="KW-0378">Hydrolase</keyword>
<dbReference type="Proteomes" id="UP000238205">
    <property type="component" value="Unassembled WGS sequence"/>
</dbReference>
<keyword evidence="3" id="KW-0269">Exonuclease</keyword>
<protein>
    <submittedName>
        <fullName evidence="3">DNA repair exonuclease SbcCD nuclease subunit</fullName>
    </submittedName>
</protein>
<reference evidence="3 4" key="1">
    <citation type="submission" date="2018-03" db="EMBL/GenBank/DDBJ databases">
        <title>Genomic Encyclopedia of Archaeal and Bacterial Type Strains, Phase II (KMG-II): from individual species to whole genera.</title>
        <authorList>
            <person name="Goeker M."/>
        </authorList>
    </citation>
    <scope>NUCLEOTIDE SEQUENCE [LARGE SCALE GENOMIC DNA]</scope>
    <source>
        <strain evidence="3 4">DSM 13175</strain>
    </source>
</reference>
<accession>A0A2T0W2Q3</accession>
<keyword evidence="4" id="KW-1185">Reference proteome</keyword>
<dbReference type="EMBL" id="PVTO01000024">
    <property type="protein sequence ID" value="PRY79084.1"/>
    <property type="molecule type" value="Genomic_DNA"/>
</dbReference>
<dbReference type="PIRSF" id="PIRSF033091">
    <property type="entry name" value="Pesterase_YhaO"/>
    <property type="match status" value="1"/>
</dbReference>
<gene>
    <name evidence="3" type="ORF">CLV38_12413</name>
</gene>
<dbReference type="AlphaFoldDB" id="A0A2T0W2Q3"/>
<feature type="domain" description="Calcineurin-like phosphoesterase" evidence="2">
    <location>
        <begin position="2"/>
        <end position="201"/>
    </location>
</feature>
<dbReference type="Pfam" id="PF00149">
    <property type="entry name" value="Metallophos"/>
    <property type="match status" value="1"/>
</dbReference>
<dbReference type="GO" id="GO:0004527">
    <property type="term" value="F:exonuclease activity"/>
    <property type="evidence" value="ECO:0007669"/>
    <property type="project" value="UniProtKB-KW"/>
</dbReference>
<comment type="caution">
    <text evidence="3">The sequence shown here is derived from an EMBL/GenBank/DDBJ whole genome shotgun (WGS) entry which is preliminary data.</text>
</comment>
<dbReference type="InterPro" id="IPR004843">
    <property type="entry name" value="Calcineurin-like_PHP"/>
</dbReference>
<name>A0A2T0W2Q3_9LACT</name>
<dbReference type="InterPro" id="IPR014576">
    <property type="entry name" value="Pesterase_YhaO"/>
</dbReference>
<dbReference type="PANTHER" id="PTHR30337">
    <property type="entry name" value="COMPONENT OF ATP-DEPENDENT DSDNA EXONUCLEASE"/>
    <property type="match status" value="1"/>
</dbReference>
<dbReference type="CDD" id="cd00840">
    <property type="entry name" value="MPP_Mre11_N"/>
    <property type="match status" value="1"/>
</dbReference>
<dbReference type="Gene3D" id="3.60.21.10">
    <property type="match status" value="1"/>
</dbReference>
<keyword evidence="3" id="KW-0540">Nuclease</keyword>
<sequence length="408" mass="46632">MIRFIHAADLHLDSPYIGLKELSVQIADQVKESTFQSLENIVEQAISHQVMFVLFSGDIYDLEDRSIKAQIRFRQQMERLRKHSISVYLIHGNHDFIASKSDHLSLPSNVKVFSPAVETEYIETDKGETIAVSGFSYDKRWIDKRMISEYPVRGKQVDYHIGMLHGYEEGQNSDHGRYAPFSLNELISKDYDYWALGHIHKRQMLSSEPPVYYSGNTQGRHKNEAGEKGCLLVELSQSGKQIQFISTAPVIWDRLTVDASMEGSLNSIYEHIKKEMASLPERNILLNLVVSVSPDLKNQILKKIKQAEFTEALHIYADSYFVHITSVKIKIKSSEGESVSLAELFPEEWDKSISHFLLSDPFYNETSELLSAHPFSKELKEPSERYRKEIVDSAVTLLKQDLGSIEGD</sequence>
<organism evidence="3 4">
    <name type="scientific">Alkalibacterium olivapovliticus</name>
    <dbReference type="NCBI Taxonomy" id="99907"/>
    <lineage>
        <taxon>Bacteria</taxon>
        <taxon>Bacillati</taxon>
        <taxon>Bacillota</taxon>
        <taxon>Bacilli</taxon>
        <taxon>Lactobacillales</taxon>
        <taxon>Carnobacteriaceae</taxon>
        <taxon>Alkalibacterium</taxon>
    </lineage>
</organism>
<evidence type="ECO:0000313" key="3">
    <source>
        <dbReference type="EMBL" id="PRY79084.1"/>
    </source>
</evidence>
<dbReference type="PANTHER" id="PTHR30337:SF7">
    <property type="entry name" value="PHOSPHOESTERASE"/>
    <property type="match status" value="1"/>
</dbReference>
<proteinExistence type="predicted"/>
<dbReference type="InterPro" id="IPR041796">
    <property type="entry name" value="Mre11_N"/>
</dbReference>
<evidence type="ECO:0000256" key="1">
    <source>
        <dbReference type="ARBA" id="ARBA00022801"/>
    </source>
</evidence>